<dbReference type="PANTHER" id="PTHR10151:SF120">
    <property type="entry name" value="BIS(5'-ADENOSYL)-TRIPHOSPHATASE"/>
    <property type="match status" value="1"/>
</dbReference>
<dbReference type="EMBL" id="JAADZU010000131">
    <property type="protein sequence ID" value="NDK92517.1"/>
    <property type="molecule type" value="Genomic_DNA"/>
</dbReference>
<organism evidence="1 2">
    <name type="scientific">Gordonia desulfuricans</name>
    <dbReference type="NCBI Taxonomy" id="89051"/>
    <lineage>
        <taxon>Bacteria</taxon>
        <taxon>Bacillati</taxon>
        <taxon>Actinomycetota</taxon>
        <taxon>Actinomycetes</taxon>
        <taxon>Mycobacteriales</taxon>
        <taxon>Gordoniaceae</taxon>
        <taxon>Gordonia</taxon>
    </lineage>
</organism>
<dbReference type="SUPFAM" id="SSF53649">
    <property type="entry name" value="Alkaline phosphatase-like"/>
    <property type="match status" value="1"/>
</dbReference>
<reference evidence="1 2" key="1">
    <citation type="submission" date="2020-01" db="EMBL/GenBank/DDBJ databases">
        <title>Investigation of new actinobacteria for the biodesulphurisation of diesel fuel.</title>
        <authorList>
            <person name="Athi Narayanan S.M."/>
        </authorList>
    </citation>
    <scope>NUCLEOTIDE SEQUENCE [LARGE SCALE GENOMIC DNA]</scope>
    <source>
        <strain evidence="1 2">213E</strain>
    </source>
</reference>
<keyword evidence="2" id="KW-1185">Reference proteome</keyword>
<sequence length="399" mass="41584">MPIAPEPLAELPPAQWSGRPTLADVLPWTARSLGETWGGGAGLPEVDARDVVVFLVDGLGDRLLERYAADAPTLTTLRATTLRAGFPSTTAASITSLAGGVPCGIHGIIGYSFRPDDDSRVEGPPRLLNALRWTLDRSDGEPATAVYPPDRVAPLAGALGDLADAGVAVTYVMPGEFAGTGLTRSAFRAAGTHIPAAGKDEVRAGIAAALADRSAGRRFVYAYYPKLDGAGHLDGPGSASWRKMLRSIDGLVADIASDLPSGAMLAVTGDHGMIAAGRRIDLDTEKDLTAGVATIGGEPRVRHLYLADPASAADVVATWQARVGDDVRVATRAQTLDERWFGPEVAPAVVPRIGDVVAVAKDRTVLVCSVGEPFEATMIGHHGSWTADEQLVPLVLAQG</sequence>
<gene>
    <name evidence="1" type="ORF">GYA93_23620</name>
</gene>
<dbReference type="RefSeq" id="WP_059035705.1">
    <property type="nucleotide sequence ID" value="NZ_JAADZU010000131.1"/>
</dbReference>
<evidence type="ECO:0000313" key="1">
    <source>
        <dbReference type="EMBL" id="NDK92517.1"/>
    </source>
</evidence>
<dbReference type="Gene3D" id="3.40.720.10">
    <property type="entry name" value="Alkaline Phosphatase, subunit A"/>
    <property type="match status" value="1"/>
</dbReference>
<dbReference type="PANTHER" id="PTHR10151">
    <property type="entry name" value="ECTONUCLEOTIDE PYROPHOSPHATASE/PHOSPHODIESTERASE"/>
    <property type="match status" value="1"/>
</dbReference>
<accession>A0A7K3LYE6</accession>
<dbReference type="GO" id="GO:0016787">
    <property type="term" value="F:hydrolase activity"/>
    <property type="evidence" value="ECO:0007669"/>
    <property type="project" value="UniProtKB-ARBA"/>
</dbReference>
<evidence type="ECO:0000313" key="2">
    <source>
        <dbReference type="Proteomes" id="UP000466307"/>
    </source>
</evidence>
<proteinExistence type="predicted"/>
<dbReference type="InterPro" id="IPR017850">
    <property type="entry name" value="Alkaline_phosphatase_core_sf"/>
</dbReference>
<dbReference type="Proteomes" id="UP000466307">
    <property type="component" value="Unassembled WGS sequence"/>
</dbReference>
<dbReference type="Pfam" id="PF01663">
    <property type="entry name" value="Phosphodiest"/>
    <property type="match status" value="1"/>
</dbReference>
<dbReference type="InterPro" id="IPR002591">
    <property type="entry name" value="Phosphodiest/P_Trfase"/>
</dbReference>
<dbReference type="AlphaFoldDB" id="A0A7K3LYE6"/>
<comment type="caution">
    <text evidence="1">The sequence shown here is derived from an EMBL/GenBank/DDBJ whole genome shotgun (WGS) entry which is preliminary data.</text>
</comment>
<protein>
    <submittedName>
        <fullName evidence="1">Alkaline phosphatase family protein</fullName>
    </submittedName>
</protein>
<name>A0A7K3LYE6_9ACTN</name>